<dbReference type="Proteomes" id="UP001141253">
    <property type="component" value="Chromosome 2"/>
</dbReference>
<gene>
    <name evidence="9" type="ORF">OIU77_024572</name>
</gene>
<feature type="region of interest" description="Disordered" evidence="8">
    <location>
        <begin position="95"/>
        <end position="114"/>
    </location>
</feature>
<dbReference type="SUPFAM" id="SSF52096">
    <property type="entry name" value="ClpP/crotonase"/>
    <property type="match status" value="1"/>
</dbReference>
<dbReference type="CDD" id="cd07017">
    <property type="entry name" value="S14_ClpP_2"/>
    <property type="match status" value="1"/>
</dbReference>
<keyword evidence="10" id="KW-1185">Reference proteome</keyword>
<dbReference type="Gene3D" id="3.90.226.10">
    <property type="entry name" value="2-enoyl-CoA Hydratase, Chain A, domain 1"/>
    <property type="match status" value="1"/>
</dbReference>
<feature type="active site" evidence="6">
    <location>
        <position position="25"/>
    </location>
</feature>
<evidence type="ECO:0000256" key="7">
    <source>
        <dbReference type="RuleBase" id="RU003567"/>
    </source>
</evidence>
<sequence length="114" mass="12478">MGAFLLSAGTKGKRYSLPNSRIMIHQPLGGAQGGQSDIDIQANEMLHHKANLNGYLAYHTGQSLAKINQDTDRDYFMSAKEAKDYRAYRRCYLESSQGSPATGSCGLAFNDQAD</sequence>
<dbReference type="EMBL" id="JAPFFI010000006">
    <property type="protein sequence ID" value="KAJ6390381.1"/>
    <property type="molecule type" value="Genomic_DNA"/>
</dbReference>
<evidence type="ECO:0000256" key="8">
    <source>
        <dbReference type="SAM" id="MobiDB-lite"/>
    </source>
</evidence>
<dbReference type="PANTHER" id="PTHR10381:SF12">
    <property type="entry name" value="ATP-DEPENDENT CLP PROTEASE PROTEOLYTIC SUBUNIT 5, CHLOROPLASTIC"/>
    <property type="match status" value="1"/>
</dbReference>
<accession>A0ABQ9BVC6</accession>
<dbReference type="PRINTS" id="PR00127">
    <property type="entry name" value="CLPPROTEASEP"/>
</dbReference>
<evidence type="ECO:0000256" key="6">
    <source>
        <dbReference type="PROSITE-ProRule" id="PRU10086"/>
    </source>
</evidence>
<evidence type="ECO:0000256" key="2">
    <source>
        <dbReference type="ARBA" id="ARBA00022670"/>
    </source>
</evidence>
<dbReference type="PANTHER" id="PTHR10381">
    <property type="entry name" value="ATP-DEPENDENT CLP PROTEASE PROTEOLYTIC SUBUNIT"/>
    <property type="match status" value="1"/>
</dbReference>
<keyword evidence="3" id="KW-0378">Hydrolase</keyword>
<dbReference type="InterPro" id="IPR033135">
    <property type="entry name" value="ClpP_His_AS"/>
</dbReference>
<dbReference type="InterPro" id="IPR029045">
    <property type="entry name" value="ClpP/crotonase-like_dom_sf"/>
</dbReference>
<evidence type="ECO:0000313" key="10">
    <source>
        <dbReference type="Proteomes" id="UP001141253"/>
    </source>
</evidence>
<dbReference type="InterPro" id="IPR001907">
    <property type="entry name" value="ClpP"/>
</dbReference>
<evidence type="ECO:0000256" key="3">
    <source>
        <dbReference type="ARBA" id="ARBA00022801"/>
    </source>
</evidence>
<evidence type="ECO:0000256" key="4">
    <source>
        <dbReference type="ARBA" id="ARBA00022825"/>
    </source>
</evidence>
<dbReference type="Pfam" id="PF00574">
    <property type="entry name" value="CLP_protease"/>
    <property type="match status" value="1"/>
</dbReference>
<keyword evidence="2" id="KW-0645">Protease</keyword>
<comment type="caution">
    <text evidence="9">The sequence shown here is derived from an EMBL/GenBank/DDBJ whole genome shotgun (WGS) entry which is preliminary data.</text>
</comment>
<keyword evidence="4" id="KW-0720">Serine protease</keyword>
<reference evidence="9" key="2">
    <citation type="journal article" date="2023" name="Int. J. Mol. Sci.">
        <title>De Novo Assembly and Annotation of 11 Diverse Shrub Willow (Salix) Genomes Reveals Novel Gene Organization in Sex-Linked Regions.</title>
        <authorList>
            <person name="Hyden B."/>
            <person name="Feng K."/>
            <person name="Yates T.B."/>
            <person name="Jawdy S."/>
            <person name="Cereghino C."/>
            <person name="Smart L.B."/>
            <person name="Muchero W."/>
        </authorList>
    </citation>
    <scope>NUCLEOTIDE SEQUENCE</scope>
    <source>
        <tissue evidence="9">Shoot tip</tissue>
    </source>
</reference>
<comment type="similarity">
    <text evidence="1 7">Belongs to the peptidase S14 family.</text>
</comment>
<evidence type="ECO:0000313" key="9">
    <source>
        <dbReference type="EMBL" id="KAJ6390381.1"/>
    </source>
</evidence>
<name>A0ABQ9BVC6_9ROSI</name>
<evidence type="ECO:0000256" key="1">
    <source>
        <dbReference type="ARBA" id="ARBA00007039"/>
    </source>
</evidence>
<evidence type="ECO:0000256" key="5">
    <source>
        <dbReference type="ARBA" id="ARBA00034021"/>
    </source>
</evidence>
<proteinExistence type="inferred from homology"/>
<comment type="catalytic activity">
    <reaction evidence="5 6">
        <text>Hydrolysis of proteins to small peptides in the presence of ATP and magnesium. alpha-casein is the usual test substrate. In the absence of ATP, only oligopeptides shorter than five residues are hydrolyzed (such as succinyl-Leu-Tyr-|-NHMec, and Leu-Tyr-Leu-|-Tyr-Trp, in which cleavage of the -Tyr-|-Leu- and -Tyr-|-Trp bonds also occurs).</text>
        <dbReference type="EC" id="3.4.21.92"/>
    </reaction>
</comment>
<protein>
    <recommendedName>
        <fullName evidence="7">ATP-dependent Clp protease proteolytic subunit</fullName>
    </recommendedName>
</protein>
<organism evidence="9 10">
    <name type="scientific">Salix suchowensis</name>
    <dbReference type="NCBI Taxonomy" id="1278906"/>
    <lineage>
        <taxon>Eukaryota</taxon>
        <taxon>Viridiplantae</taxon>
        <taxon>Streptophyta</taxon>
        <taxon>Embryophyta</taxon>
        <taxon>Tracheophyta</taxon>
        <taxon>Spermatophyta</taxon>
        <taxon>Magnoliopsida</taxon>
        <taxon>eudicotyledons</taxon>
        <taxon>Gunneridae</taxon>
        <taxon>Pentapetalae</taxon>
        <taxon>rosids</taxon>
        <taxon>fabids</taxon>
        <taxon>Malpighiales</taxon>
        <taxon>Salicaceae</taxon>
        <taxon>Saliceae</taxon>
        <taxon>Salix</taxon>
    </lineage>
</organism>
<dbReference type="PROSITE" id="PS00382">
    <property type="entry name" value="CLP_PROTEASE_HIS"/>
    <property type="match status" value="1"/>
</dbReference>
<reference evidence="9" key="1">
    <citation type="submission" date="2022-10" db="EMBL/GenBank/DDBJ databases">
        <authorList>
            <person name="Hyden B.L."/>
            <person name="Feng K."/>
            <person name="Yates T."/>
            <person name="Jawdy S."/>
            <person name="Smart L.B."/>
            <person name="Muchero W."/>
        </authorList>
    </citation>
    <scope>NUCLEOTIDE SEQUENCE</scope>
    <source>
        <tissue evidence="9">Shoot tip</tissue>
    </source>
</reference>
<dbReference type="InterPro" id="IPR023562">
    <property type="entry name" value="ClpP/TepA"/>
</dbReference>